<evidence type="ECO:0000313" key="4">
    <source>
        <dbReference type="Proteomes" id="UP000320184"/>
    </source>
</evidence>
<evidence type="ECO:0000256" key="2">
    <source>
        <dbReference type="SAM" id="MobiDB-lite"/>
    </source>
</evidence>
<feature type="compositionally biased region" description="Acidic residues" evidence="2">
    <location>
        <begin position="22"/>
        <end position="98"/>
    </location>
</feature>
<dbReference type="Pfam" id="PF13432">
    <property type="entry name" value="TPR_16"/>
    <property type="match status" value="1"/>
</dbReference>
<organism evidence="3 4">
    <name type="scientific">Eiseniibacteriota bacterium</name>
    <dbReference type="NCBI Taxonomy" id="2212470"/>
    <lineage>
        <taxon>Bacteria</taxon>
        <taxon>Candidatus Eiseniibacteriota</taxon>
    </lineage>
</organism>
<dbReference type="Gene3D" id="1.25.40.10">
    <property type="entry name" value="Tetratricopeptide repeat domain"/>
    <property type="match status" value="1"/>
</dbReference>
<reference evidence="3 4" key="1">
    <citation type="journal article" date="2019" name="Nat. Microbiol.">
        <title>Mediterranean grassland soil C-N compound turnover is dependent on rainfall and depth, and is mediated by genomically divergent microorganisms.</title>
        <authorList>
            <person name="Diamond S."/>
            <person name="Andeer P.F."/>
            <person name="Li Z."/>
            <person name="Crits-Christoph A."/>
            <person name="Burstein D."/>
            <person name="Anantharaman K."/>
            <person name="Lane K.R."/>
            <person name="Thomas B.C."/>
            <person name="Pan C."/>
            <person name="Northen T.R."/>
            <person name="Banfield J.F."/>
        </authorList>
    </citation>
    <scope>NUCLEOTIDE SEQUENCE [LARGE SCALE GENOMIC DNA]</scope>
    <source>
        <strain evidence="3">WS_3</strain>
    </source>
</reference>
<keyword evidence="1" id="KW-0802">TPR repeat</keyword>
<dbReference type="InterPro" id="IPR019734">
    <property type="entry name" value="TPR_rpt"/>
</dbReference>
<dbReference type="PROSITE" id="PS50005">
    <property type="entry name" value="TPR"/>
    <property type="match status" value="1"/>
</dbReference>
<protein>
    <submittedName>
        <fullName evidence="3">Uncharacterized protein</fullName>
    </submittedName>
</protein>
<evidence type="ECO:0000256" key="1">
    <source>
        <dbReference type="PROSITE-ProRule" id="PRU00339"/>
    </source>
</evidence>
<dbReference type="EMBL" id="VBOT01000060">
    <property type="protein sequence ID" value="TMQ51682.1"/>
    <property type="molecule type" value="Genomic_DNA"/>
</dbReference>
<comment type="caution">
    <text evidence="3">The sequence shown here is derived from an EMBL/GenBank/DDBJ whole genome shotgun (WGS) entry which is preliminary data.</text>
</comment>
<sequence length="428" mass="46503">MRIERFQEVESTPVGRMLPLEEPGEDSAELEAAEVTDSLEPEAEAEELEAEEPEAGEPEAEEPEAEEPEAGEPEAEEPEAEEPEAEEEVEEPAAEESEASLSEISALLKRAQAMLRAGDREGASTALVRAAQAYDGLGRLDNAAAIYRGLRQVSGVSLQVMLLWLKNCQRRDDRQEASRVASDLGDRSLAEGDVPGAREWFERARAFDDQNEVAAARLKRLAGGSEGTGRSPLPAGGSREAAVPRSASQVPQEEWGDDEEDPSEAQPKRPGVVQVAMSDSGRGPIELGQMISEFQRGVEAQLAGDPQAHYDLGMSYYDMRLMGQAIDSFRLAGNDPALLVRSVEMIGRCLLDQGMFEEATEELRAALARPDLAAEAVLDLRFQLGIALEASGEAREALEQFERVYAAEPSYPDVAIKIRGLRKTVEIG</sequence>
<dbReference type="SUPFAM" id="SSF48452">
    <property type="entry name" value="TPR-like"/>
    <property type="match status" value="2"/>
</dbReference>
<feature type="region of interest" description="Disordered" evidence="2">
    <location>
        <begin position="220"/>
        <end position="273"/>
    </location>
</feature>
<proteinExistence type="predicted"/>
<feature type="compositionally biased region" description="Acidic residues" evidence="2">
    <location>
        <begin position="254"/>
        <end position="263"/>
    </location>
</feature>
<feature type="region of interest" description="Disordered" evidence="2">
    <location>
        <begin position="1"/>
        <end position="100"/>
    </location>
</feature>
<dbReference type="InterPro" id="IPR011990">
    <property type="entry name" value="TPR-like_helical_dom_sf"/>
</dbReference>
<dbReference type="AlphaFoldDB" id="A0A538SK01"/>
<name>A0A538SK01_UNCEI</name>
<accession>A0A538SK01</accession>
<evidence type="ECO:0000313" key="3">
    <source>
        <dbReference type="EMBL" id="TMQ51682.1"/>
    </source>
</evidence>
<dbReference type="Proteomes" id="UP000320184">
    <property type="component" value="Unassembled WGS sequence"/>
</dbReference>
<gene>
    <name evidence="3" type="ORF">E6K73_05160</name>
</gene>
<feature type="repeat" description="TPR" evidence="1">
    <location>
        <begin position="378"/>
        <end position="411"/>
    </location>
</feature>